<protein>
    <submittedName>
        <fullName evidence="3">Adaptor protein MecA</fullName>
    </submittedName>
</protein>
<dbReference type="Pfam" id="PF05389">
    <property type="entry name" value="MecA"/>
    <property type="match status" value="1"/>
</dbReference>
<feature type="region of interest" description="Disordered" evidence="2">
    <location>
        <begin position="104"/>
        <end position="126"/>
    </location>
</feature>
<dbReference type="EMBL" id="LR130778">
    <property type="protein sequence ID" value="VDN48080.1"/>
    <property type="molecule type" value="Genomic_DNA"/>
</dbReference>
<dbReference type="KEGG" id="cbar:PATL70BA_2191"/>
<dbReference type="PANTHER" id="PTHR39161">
    <property type="entry name" value="ADAPTER PROTEIN MECA"/>
    <property type="match status" value="1"/>
</dbReference>
<keyword evidence="4" id="KW-1185">Reference proteome</keyword>
<dbReference type="RefSeq" id="WP_125137275.1">
    <property type="nucleotide sequence ID" value="NZ_LR130778.1"/>
</dbReference>
<accession>A0A3P7P3H5</accession>
<dbReference type="InterPro" id="IPR008681">
    <property type="entry name" value="Neg-reg_MecA"/>
</dbReference>
<organism evidence="3 4">
    <name type="scientific">Petrocella atlantisensis</name>
    <dbReference type="NCBI Taxonomy" id="2173034"/>
    <lineage>
        <taxon>Bacteria</taxon>
        <taxon>Bacillati</taxon>
        <taxon>Bacillota</taxon>
        <taxon>Clostridia</taxon>
        <taxon>Lachnospirales</taxon>
        <taxon>Vallitaleaceae</taxon>
        <taxon>Petrocella</taxon>
    </lineage>
</organism>
<dbReference type="PANTHER" id="PTHR39161:SF1">
    <property type="entry name" value="ADAPTER PROTEIN MECA 1"/>
    <property type="match status" value="1"/>
</dbReference>
<gene>
    <name evidence="3" type="ORF">PATL70BA_2191</name>
</gene>
<evidence type="ECO:0000313" key="3">
    <source>
        <dbReference type="EMBL" id="VDN48080.1"/>
    </source>
</evidence>
<dbReference type="Proteomes" id="UP000279029">
    <property type="component" value="Chromosome"/>
</dbReference>
<proteinExistence type="inferred from homology"/>
<sequence length="229" mass="26287">MRIEKISSNQIKCVLDKEELLNRHINVNELAYGSEKAQELFKDMMQKASFEFGFESGNTPLMIEAVPLSSEGIMLIITKVDNPDELDDKYSGLSIPSARTFKKKEEAAEQTASEEIHPEEHHKEPSIEDEKIAAFFVYGFETLDDLTTASRFLLKYPFDQSRVYKTDSPQKYIFSMQSEGLYKSDCKVIRGILSEYGEAIHCRKSKLDFYDEHYDIVIKTQAINVLSNL</sequence>
<reference evidence="3 4" key="1">
    <citation type="submission" date="2018-09" db="EMBL/GenBank/DDBJ databases">
        <authorList>
            <person name="Postec A."/>
        </authorList>
    </citation>
    <scope>NUCLEOTIDE SEQUENCE [LARGE SCALE GENOMIC DNA]</scope>
    <source>
        <strain evidence="3">70B-A</strain>
    </source>
</reference>
<dbReference type="InterPro" id="IPR038471">
    <property type="entry name" value="MecA_C_sf"/>
</dbReference>
<evidence type="ECO:0000313" key="4">
    <source>
        <dbReference type="Proteomes" id="UP000279029"/>
    </source>
</evidence>
<dbReference type="AlphaFoldDB" id="A0A3P7P3H5"/>
<evidence type="ECO:0000256" key="1">
    <source>
        <dbReference type="ARBA" id="ARBA00005397"/>
    </source>
</evidence>
<dbReference type="OrthoDB" id="2085234at2"/>
<name>A0A3P7P3H5_9FIRM</name>
<comment type="similarity">
    <text evidence="1">Belongs to the MecA family.</text>
</comment>
<evidence type="ECO:0000256" key="2">
    <source>
        <dbReference type="SAM" id="MobiDB-lite"/>
    </source>
</evidence>
<feature type="compositionally biased region" description="Basic and acidic residues" evidence="2">
    <location>
        <begin position="114"/>
        <end position="126"/>
    </location>
</feature>
<dbReference type="Gene3D" id="3.30.70.1950">
    <property type="match status" value="1"/>
</dbReference>